<proteinExistence type="predicted"/>
<reference evidence="1 2" key="1">
    <citation type="journal article" date="2016" name="Nat. Commun.">
        <title>Thousands of microbial genomes shed light on interconnected biogeochemical processes in an aquifer system.</title>
        <authorList>
            <person name="Anantharaman K."/>
            <person name="Brown C.T."/>
            <person name="Hug L.A."/>
            <person name="Sharon I."/>
            <person name="Castelle C.J."/>
            <person name="Probst A.J."/>
            <person name="Thomas B.C."/>
            <person name="Singh A."/>
            <person name="Wilkins M.J."/>
            <person name="Karaoz U."/>
            <person name="Brodie E.L."/>
            <person name="Williams K.H."/>
            <person name="Hubbard S.S."/>
            <person name="Banfield J.F."/>
        </authorList>
    </citation>
    <scope>NUCLEOTIDE SEQUENCE [LARGE SCALE GENOMIC DNA]</scope>
</reference>
<name>A0A1F7IGY0_9BACT</name>
<dbReference type="STRING" id="1802055.A3A74_06300"/>
<dbReference type="AlphaFoldDB" id="A0A1F7IGY0"/>
<dbReference type="EMBL" id="MGAF01000006">
    <property type="protein sequence ID" value="OGK42617.1"/>
    <property type="molecule type" value="Genomic_DNA"/>
</dbReference>
<sequence length="66" mass="7539">MSVDRGILIKKDKKTKKIKVIEIGISSEKEITLKEFSSAEEALAYIEESWINYNNEGIFVEGFAKK</sequence>
<organism evidence="1 2">
    <name type="scientific">Candidatus Roizmanbacteria bacterium RIFCSPLOWO2_01_FULL_35_13</name>
    <dbReference type="NCBI Taxonomy" id="1802055"/>
    <lineage>
        <taxon>Bacteria</taxon>
        <taxon>Candidatus Roizmaniibacteriota</taxon>
    </lineage>
</organism>
<accession>A0A1F7IGY0</accession>
<evidence type="ECO:0000313" key="1">
    <source>
        <dbReference type="EMBL" id="OGK42617.1"/>
    </source>
</evidence>
<dbReference type="Proteomes" id="UP000179270">
    <property type="component" value="Unassembled WGS sequence"/>
</dbReference>
<gene>
    <name evidence="1" type="ORF">A3A74_06300</name>
</gene>
<evidence type="ECO:0000313" key="2">
    <source>
        <dbReference type="Proteomes" id="UP000179270"/>
    </source>
</evidence>
<comment type="caution">
    <text evidence="1">The sequence shown here is derived from an EMBL/GenBank/DDBJ whole genome shotgun (WGS) entry which is preliminary data.</text>
</comment>
<protein>
    <submittedName>
        <fullName evidence="1">Uncharacterized protein</fullName>
    </submittedName>
</protein>